<dbReference type="SUPFAM" id="SSF46785">
    <property type="entry name" value="Winged helix' DNA-binding domain"/>
    <property type="match status" value="1"/>
</dbReference>
<sequence length="267" mass="28523">MAQTSTHSHRELELLDALRRLGGSARGAELAKALDVSEETVRRTIKSLSKSGAVERVHGGAYLTGTQGDPSFFRRISRHSDEKQAIAAGVADQVHDGMTLFLDVGTTTAFVAEELRQRSGLTVATNSIGVAQALVNHNGNKVHLLGGEMQGDERGTFGFVTERQARRFAFDMAILSVDALSAKRGFLYLNETEANLAGVIADSAESVLMAVDHHKFSETAPHQGPEPRQVDMVVTDQPPGAKLATALLGWGIVTHLSSGADSDADHD</sequence>
<dbReference type="InterPro" id="IPR036388">
    <property type="entry name" value="WH-like_DNA-bd_sf"/>
</dbReference>
<reference evidence="4 5" key="1">
    <citation type="submission" date="2018-07" db="EMBL/GenBank/DDBJ databases">
        <title>Modular assembly of carbohydrate-degrading microbial communities in the ocean.</title>
        <authorList>
            <person name="Enke T.N."/>
            <person name="Datta M.S."/>
            <person name="Schwartzman J.A."/>
            <person name="Cermak N."/>
            <person name="Schmitz D.A."/>
            <person name="Barrere J."/>
            <person name="Cordero O.X."/>
        </authorList>
    </citation>
    <scope>NUCLEOTIDE SEQUENCE [LARGE SCALE GENOMIC DNA]</scope>
    <source>
        <strain evidence="4 5">C3M10</strain>
    </source>
</reference>
<dbReference type="SUPFAM" id="SSF100950">
    <property type="entry name" value="NagB/RpiA/CoA transferase-like"/>
    <property type="match status" value="1"/>
</dbReference>
<evidence type="ECO:0000256" key="1">
    <source>
        <dbReference type="ARBA" id="ARBA00023015"/>
    </source>
</evidence>
<evidence type="ECO:0000256" key="2">
    <source>
        <dbReference type="ARBA" id="ARBA00023163"/>
    </source>
</evidence>
<dbReference type="SMART" id="SM00420">
    <property type="entry name" value="HTH_DEOR"/>
    <property type="match status" value="1"/>
</dbReference>
<dbReference type="Pfam" id="PF08220">
    <property type="entry name" value="HTH_DeoR"/>
    <property type="match status" value="1"/>
</dbReference>
<evidence type="ECO:0000313" key="5">
    <source>
        <dbReference type="Proteomes" id="UP000252706"/>
    </source>
</evidence>
<dbReference type="EMBL" id="QOCE01000026">
    <property type="protein sequence ID" value="RBW56213.1"/>
    <property type="molecule type" value="Genomic_DNA"/>
</dbReference>
<dbReference type="PROSITE" id="PS51000">
    <property type="entry name" value="HTH_DEOR_2"/>
    <property type="match status" value="1"/>
</dbReference>
<evidence type="ECO:0000313" key="4">
    <source>
        <dbReference type="EMBL" id="RBW56213.1"/>
    </source>
</evidence>
<dbReference type="Proteomes" id="UP000252706">
    <property type="component" value="Unassembled WGS sequence"/>
</dbReference>
<organism evidence="4 5">
    <name type="scientific">Phaeobacter gallaeciensis</name>
    <dbReference type="NCBI Taxonomy" id="60890"/>
    <lineage>
        <taxon>Bacteria</taxon>
        <taxon>Pseudomonadati</taxon>
        <taxon>Pseudomonadota</taxon>
        <taxon>Alphaproteobacteria</taxon>
        <taxon>Rhodobacterales</taxon>
        <taxon>Roseobacteraceae</taxon>
        <taxon>Phaeobacter</taxon>
    </lineage>
</organism>
<dbReference type="InterPro" id="IPR014036">
    <property type="entry name" value="DeoR-like_C"/>
</dbReference>
<comment type="caution">
    <text evidence="4">The sequence shown here is derived from an EMBL/GenBank/DDBJ whole genome shotgun (WGS) entry which is preliminary data.</text>
</comment>
<dbReference type="Gene3D" id="1.10.10.10">
    <property type="entry name" value="Winged helix-like DNA-binding domain superfamily/Winged helix DNA-binding domain"/>
    <property type="match status" value="1"/>
</dbReference>
<dbReference type="InterPro" id="IPR050313">
    <property type="entry name" value="Carb_Metab_HTH_regulators"/>
</dbReference>
<dbReference type="InterPro" id="IPR001034">
    <property type="entry name" value="DeoR_HTH"/>
</dbReference>
<dbReference type="SMART" id="SM01134">
    <property type="entry name" value="DeoRC"/>
    <property type="match status" value="1"/>
</dbReference>
<dbReference type="AlphaFoldDB" id="A0A366X2R1"/>
<dbReference type="Gene3D" id="3.40.50.1360">
    <property type="match status" value="1"/>
</dbReference>
<keyword evidence="2" id="KW-0804">Transcription</keyword>
<dbReference type="OrthoDB" id="7688673at2"/>
<protein>
    <submittedName>
        <fullName evidence="4">DeoR family transcriptional regulator</fullName>
    </submittedName>
</protein>
<gene>
    <name evidence="4" type="ORF">DS909_09430</name>
</gene>
<dbReference type="PRINTS" id="PR00037">
    <property type="entry name" value="HTHLACR"/>
</dbReference>
<name>A0A366X2R1_9RHOB</name>
<dbReference type="PANTHER" id="PTHR30363:SF44">
    <property type="entry name" value="AGA OPERON TRANSCRIPTIONAL REPRESSOR-RELATED"/>
    <property type="match status" value="1"/>
</dbReference>
<dbReference type="InterPro" id="IPR037171">
    <property type="entry name" value="NagB/RpiA_transferase-like"/>
</dbReference>
<dbReference type="InterPro" id="IPR036390">
    <property type="entry name" value="WH_DNA-bd_sf"/>
</dbReference>
<proteinExistence type="predicted"/>
<feature type="domain" description="HTH deoR-type" evidence="3">
    <location>
        <begin position="8"/>
        <end position="63"/>
    </location>
</feature>
<dbReference type="Pfam" id="PF00455">
    <property type="entry name" value="DeoRC"/>
    <property type="match status" value="1"/>
</dbReference>
<dbReference type="PANTHER" id="PTHR30363">
    <property type="entry name" value="HTH-TYPE TRANSCRIPTIONAL REGULATOR SRLR-RELATED"/>
    <property type="match status" value="1"/>
</dbReference>
<evidence type="ECO:0000259" key="3">
    <source>
        <dbReference type="PROSITE" id="PS51000"/>
    </source>
</evidence>
<keyword evidence="1" id="KW-0805">Transcription regulation</keyword>
<accession>A0A366X2R1</accession>
<dbReference type="GO" id="GO:0003700">
    <property type="term" value="F:DNA-binding transcription factor activity"/>
    <property type="evidence" value="ECO:0007669"/>
    <property type="project" value="InterPro"/>
</dbReference>